<organism evidence="1 2">
    <name type="scientific">Anaerosolibacter carboniphilus</name>
    <dbReference type="NCBI Taxonomy" id="1417629"/>
    <lineage>
        <taxon>Bacteria</taxon>
        <taxon>Bacillati</taxon>
        <taxon>Bacillota</taxon>
        <taxon>Clostridia</taxon>
        <taxon>Peptostreptococcales</taxon>
        <taxon>Thermotaleaceae</taxon>
        <taxon>Anaerosolibacter</taxon>
    </lineage>
</organism>
<dbReference type="RefSeq" id="WP_184311951.1">
    <property type="nucleotide sequence ID" value="NZ_JACHEN010000024.1"/>
</dbReference>
<keyword evidence="2" id="KW-1185">Reference proteome</keyword>
<evidence type="ECO:0000313" key="1">
    <source>
        <dbReference type="EMBL" id="MBB6217450.1"/>
    </source>
</evidence>
<evidence type="ECO:0008006" key="3">
    <source>
        <dbReference type="Google" id="ProtNLM"/>
    </source>
</evidence>
<accession>A0A841KZQ2</accession>
<dbReference type="AlphaFoldDB" id="A0A841KZQ2"/>
<dbReference type="InterPro" id="IPR049744">
    <property type="entry name" value="CC/Se_fam"/>
</dbReference>
<reference evidence="1 2" key="1">
    <citation type="submission" date="2020-08" db="EMBL/GenBank/DDBJ databases">
        <title>Genomic Encyclopedia of Type Strains, Phase IV (KMG-IV): sequencing the most valuable type-strain genomes for metagenomic binning, comparative biology and taxonomic classification.</title>
        <authorList>
            <person name="Goeker M."/>
        </authorList>
    </citation>
    <scope>NUCLEOTIDE SEQUENCE [LARGE SCALE GENOMIC DNA]</scope>
    <source>
        <strain evidence="1 2">DSM 103526</strain>
    </source>
</reference>
<dbReference type="Proteomes" id="UP000579281">
    <property type="component" value="Unassembled WGS sequence"/>
</dbReference>
<evidence type="ECO:0000313" key="2">
    <source>
        <dbReference type="Proteomes" id="UP000579281"/>
    </source>
</evidence>
<proteinExistence type="predicted"/>
<comment type="caution">
    <text evidence="1">The sequence shown here is derived from an EMBL/GenBank/DDBJ whole genome shotgun (WGS) entry which is preliminary data.</text>
</comment>
<name>A0A841KZQ2_9FIRM</name>
<dbReference type="EMBL" id="JACHEN010000024">
    <property type="protein sequence ID" value="MBB6217450.1"/>
    <property type="molecule type" value="Genomic_DNA"/>
</dbReference>
<protein>
    <recommendedName>
        <fullName evidence="3">FeS cluster biogenesis domain-containing protein</fullName>
    </recommendedName>
</protein>
<gene>
    <name evidence="1" type="ORF">HNQ80_003571</name>
</gene>
<dbReference type="NCBIfam" id="NF041239">
    <property type="entry name" value="Moor_selen_rel"/>
    <property type="match status" value="1"/>
</dbReference>
<sequence>MEIKLDQKVKQHLEKKGEKVLTVELEASQSCCVHASIPHVLIGVPQETYRFDRFEVDGLEVFVYKGAVVKHALKLTLANYLLFKEIEVSGIQII</sequence>